<evidence type="ECO:0000256" key="1">
    <source>
        <dbReference type="ARBA" id="ARBA00004613"/>
    </source>
</evidence>
<feature type="region of interest" description="Disordered" evidence="5">
    <location>
        <begin position="1"/>
        <end position="129"/>
    </location>
</feature>
<keyword evidence="3" id="KW-0732">Signal</keyword>
<feature type="domain" description="Long Rib" evidence="6">
    <location>
        <begin position="99"/>
        <end position="189"/>
    </location>
</feature>
<accession>A0A939IXB3</accession>
<dbReference type="Proteomes" id="UP000664332">
    <property type="component" value="Unassembled WGS sequence"/>
</dbReference>
<keyword evidence="4" id="KW-0106">Calcium</keyword>
<dbReference type="EMBL" id="JAFLEQ010000011">
    <property type="protein sequence ID" value="MBN9644285.1"/>
    <property type="molecule type" value="Genomic_DNA"/>
</dbReference>
<dbReference type="InterPro" id="IPR028974">
    <property type="entry name" value="TSP_type-3_rpt"/>
</dbReference>
<evidence type="ECO:0000256" key="3">
    <source>
        <dbReference type="ARBA" id="ARBA00022729"/>
    </source>
</evidence>
<feature type="compositionally biased region" description="Low complexity" evidence="5">
    <location>
        <begin position="90"/>
        <end position="103"/>
    </location>
</feature>
<dbReference type="InterPro" id="IPR059100">
    <property type="entry name" value="TSP3_bac"/>
</dbReference>
<dbReference type="NCBIfam" id="NF038186">
    <property type="entry name" value="YPDG_rpt"/>
    <property type="match status" value="1"/>
</dbReference>
<evidence type="ECO:0000256" key="4">
    <source>
        <dbReference type="ARBA" id="ARBA00022837"/>
    </source>
</evidence>
<sequence>PDTDTDGDGIPDNKDPDADGDGVNNADEKIIGTDPLNPTTDGVTNDGKLDSDGDGLNNAQESTVPDGATEETDTDGLGKTDVTDTDNNGIPDITETITDTTTPVYGDQTGTEGSYEIAAPTDQDGTPLPTGTKFVAGKGLETPTGVTIVIDPATGKITATADTTIDDNTTVTVPVTVTYPDGSTDTVNVD</sequence>
<name>A0A939IXB3_9CORY</name>
<evidence type="ECO:0000313" key="7">
    <source>
        <dbReference type="EMBL" id="MBN9644285.1"/>
    </source>
</evidence>
<dbReference type="Pfam" id="PF18884">
    <property type="entry name" value="TSP3_bac"/>
    <property type="match status" value="2"/>
</dbReference>
<evidence type="ECO:0000313" key="8">
    <source>
        <dbReference type="Proteomes" id="UP000664332"/>
    </source>
</evidence>
<keyword evidence="8" id="KW-1185">Reference proteome</keyword>
<evidence type="ECO:0000256" key="2">
    <source>
        <dbReference type="ARBA" id="ARBA00022525"/>
    </source>
</evidence>
<evidence type="ECO:0000256" key="5">
    <source>
        <dbReference type="SAM" id="MobiDB-lite"/>
    </source>
</evidence>
<feature type="non-terminal residue" evidence="7">
    <location>
        <position position="190"/>
    </location>
</feature>
<feature type="non-terminal residue" evidence="7">
    <location>
        <position position="1"/>
    </location>
</feature>
<dbReference type="Gene3D" id="4.10.1080.10">
    <property type="entry name" value="TSP type-3 repeat"/>
    <property type="match status" value="1"/>
</dbReference>
<comment type="subcellular location">
    <subcellularLocation>
        <location evidence="1">Secreted</location>
    </subcellularLocation>
</comment>
<protein>
    <submittedName>
        <fullName evidence="7">YPDG domain-containing protein</fullName>
    </submittedName>
</protein>
<dbReference type="InterPro" id="IPR044055">
    <property type="entry name" value="RibLong"/>
</dbReference>
<reference evidence="7" key="1">
    <citation type="submission" date="2021-03" db="EMBL/GenBank/DDBJ databases">
        <authorList>
            <person name="Sun Q."/>
        </authorList>
    </citation>
    <scope>NUCLEOTIDE SEQUENCE</scope>
    <source>
        <strain evidence="7">CCM 8862</strain>
    </source>
</reference>
<evidence type="ECO:0000259" key="6">
    <source>
        <dbReference type="Pfam" id="PF18957"/>
    </source>
</evidence>
<keyword evidence="2" id="KW-0964">Secreted</keyword>
<gene>
    <name evidence="7" type="ORF">JZY06_06620</name>
</gene>
<dbReference type="AlphaFoldDB" id="A0A939IXB3"/>
<proteinExistence type="predicted"/>
<dbReference type="SUPFAM" id="SSF103647">
    <property type="entry name" value="TSP type-3 repeat"/>
    <property type="match status" value="1"/>
</dbReference>
<organism evidence="7 8">
    <name type="scientific">Corynebacterium mendelii</name>
    <dbReference type="NCBI Taxonomy" id="2765362"/>
    <lineage>
        <taxon>Bacteria</taxon>
        <taxon>Bacillati</taxon>
        <taxon>Actinomycetota</taxon>
        <taxon>Actinomycetes</taxon>
        <taxon>Mycobacteriales</taxon>
        <taxon>Corynebacteriaceae</taxon>
        <taxon>Corynebacterium</taxon>
    </lineage>
</organism>
<dbReference type="GO" id="GO:0005509">
    <property type="term" value="F:calcium ion binding"/>
    <property type="evidence" value="ECO:0007669"/>
    <property type="project" value="InterPro"/>
</dbReference>
<dbReference type="Pfam" id="PF18957">
    <property type="entry name" value="RibLong"/>
    <property type="match status" value="1"/>
</dbReference>
<dbReference type="RefSeq" id="WP_207278781.1">
    <property type="nucleotide sequence ID" value="NZ_JAFLEQ010000011.1"/>
</dbReference>
<comment type="caution">
    <text evidence="7">The sequence shown here is derived from an EMBL/GenBank/DDBJ whole genome shotgun (WGS) entry which is preliminary data.</text>
</comment>